<feature type="chain" id="PRO_5016298614" evidence="1">
    <location>
        <begin position="32"/>
        <end position="268"/>
    </location>
</feature>
<dbReference type="OrthoDB" id="9135783at2"/>
<evidence type="ECO:0000256" key="1">
    <source>
        <dbReference type="SAM" id="SignalP"/>
    </source>
</evidence>
<dbReference type="PANTHER" id="PTHR37017">
    <property type="entry name" value="AB HYDROLASE-1 DOMAIN-CONTAINING PROTEIN-RELATED"/>
    <property type="match status" value="1"/>
</dbReference>
<dbReference type="Proteomes" id="UP000249341">
    <property type="component" value="Unassembled WGS sequence"/>
</dbReference>
<accession>A0A327ZLN2</accession>
<comment type="caution">
    <text evidence="3">The sequence shown here is derived from an EMBL/GenBank/DDBJ whole genome shotgun (WGS) entry which is preliminary data.</text>
</comment>
<evidence type="ECO:0000313" key="3">
    <source>
        <dbReference type="EMBL" id="RAK43251.1"/>
    </source>
</evidence>
<evidence type="ECO:0000259" key="2">
    <source>
        <dbReference type="Pfam" id="PF12697"/>
    </source>
</evidence>
<dbReference type="EMBL" id="QLMJ01000001">
    <property type="protein sequence ID" value="RAK43251.1"/>
    <property type="molecule type" value="Genomic_DNA"/>
</dbReference>
<gene>
    <name evidence="3" type="ORF">B0I29_101381</name>
</gene>
<dbReference type="InterPro" id="IPR000073">
    <property type="entry name" value="AB_hydrolase_1"/>
</dbReference>
<keyword evidence="4" id="KW-1185">Reference proteome</keyword>
<dbReference type="InterPro" id="IPR029058">
    <property type="entry name" value="AB_hydrolase_fold"/>
</dbReference>
<dbReference type="InterPro" id="IPR006311">
    <property type="entry name" value="TAT_signal"/>
</dbReference>
<dbReference type="Pfam" id="PF12697">
    <property type="entry name" value="Abhydrolase_6"/>
    <property type="match status" value="1"/>
</dbReference>
<feature type="domain" description="AB hydrolase-1" evidence="2">
    <location>
        <begin position="43"/>
        <end position="261"/>
    </location>
</feature>
<protein>
    <submittedName>
        <fullName evidence="3">Pimeloyl-ACP methyl ester carboxylesterase</fullName>
    </submittedName>
</protein>
<dbReference type="GO" id="GO:0003824">
    <property type="term" value="F:catalytic activity"/>
    <property type="evidence" value="ECO:0007669"/>
    <property type="project" value="UniProtKB-ARBA"/>
</dbReference>
<dbReference type="PROSITE" id="PS51318">
    <property type="entry name" value="TAT"/>
    <property type="match status" value="1"/>
</dbReference>
<feature type="signal peptide" evidence="1">
    <location>
        <begin position="1"/>
        <end position="31"/>
    </location>
</feature>
<dbReference type="Gene3D" id="3.40.50.1820">
    <property type="entry name" value="alpha/beta hydrolase"/>
    <property type="match status" value="1"/>
</dbReference>
<dbReference type="InterPro" id="IPR052897">
    <property type="entry name" value="Sec-Metab_Biosynth_Hydrolase"/>
</dbReference>
<dbReference type="PANTHER" id="PTHR37017:SF11">
    <property type="entry name" value="ESTERASE_LIPASE_THIOESTERASE DOMAIN-CONTAINING PROTEIN"/>
    <property type="match status" value="1"/>
</dbReference>
<organism evidence="3 4">
    <name type="scientific">Actinoplanes lutulentus</name>
    <dbReference type="NCBI Taxonomy" id="1287878"/>
    <lineage>
        <taxon>Bacteria</taxon>
        <taxon>Bacillati</taxon>
        <taxon>Actinomycetota</taxon>
        <taxon>Actinomycetes</taxon>
        <taxon>Micromonosporales</taxon>
        <taxon>Micromonosporaceae</taxon>
        <taxon>Actinoplanes</taxon>
    </lineage>
</organism>
<name>A0A327ZLN2_9ACTN</name>
<evidence type="ECO:0000313" key="4">
    <source>
        <dbReference type="Proteomes" id="UP000249341"/>
    </source>
</evidence>
<keyword evidence="1" id="KW-0732">Signal</keyword>
<dbReference type="SUPFAM" id="SSF53474">
    <property type="entry name" value="alpha/beta-Hydrolases"/>
    <property type="match status" value="1"/>
</dbReference>
<proteinExistence type="predicted"/>
<dbReference type="AlphaFoldDB" id="A0A327ZLN2"/>
<reference evidence="3 4" key="1">
    <citation type="submission" date="2018-06" db="EMBL/GenBank/DDBJ databases">
        <title>Genomic Encyclopedia of Type Strains, Phase III (KMG-III): the genomes of soil and plant-associated and newly described type strains.</title>
        <authorList>
            <person name="Whitman W."/>
        </authorList>
    </citation>
    <scope>NUCLEOTIDE SEQUENCE [LARGE SCALE GENOMIC DNA]</scope>
    <source>
        <strain evidence="3 4">CGMCC 4.7090</strain>
    </source>
</reference>
<sequence length="268" mass="27586">MSSPVSRRVVLAGTAAAAAVAATGVPAAAQAAGLHGKGPKPTIVLVHGAFADAAGWSDVIKRLTGEGYTVFAPANPLRGVASDAAYIASFLATITGPIVLVGHSYGGFVITNAATGNPNVKALVYIAAFAPDAGEDVGHLTAQFPGSLLDPATSIDFRPWAGGYDGYVKKDVFRTVFAGDLPRSTTDVLWATQRPGDASTLQSPSGAPAWQTIPSFFLVASQDNLIPPALQRFMAQRAGSHTVEVKASHVAMISQPRAAADLIRKAAR</sequence>